<name>Q484H4_COLP3</name>
<sequence>MAAFSEVKPVGLIKNTRYFSAKKNYKAYLLILIFLVWLG</sequence>
<reference evidence="1" key="1">
    <citation type="journal article" date="2005" name="Proc. Natl. Acad. Sci. U.S.A.">
        <title>The psychrophilic lifestyle as revealed by the genome sequence of Colwellia psychrerythraea 34H through genomic and proteomic analyses.</title>
        <authorList>
            <person name="Methe B.A."/>
            <person name="Nelson K.E."/>
            <person name="Deming J.W."/>
            <person name="Momen B."/>
            <person name="Melamud E."/>
            <person name="Zhang X."/>
            <person name="Moult J."/>
            <person name="Madupu R."/>
            <person name="Nelson W.C."/>
            <person name="Dodson R.J."/>
            <person name="Brinkac L.M."/>
            <person name="Daugherty S.C."/>
            <person name="Durkin A.S."/>
            <person name="DeBoy R.T."/>
            <person name="Kolonay J.F."/>
            <person name="Sullivan S.A."/>
            <person name="Zhou L."/>
            <person name="Davidsen T.M."/>
            <person name="Wu M."/>
            <person name="Huston A.L."/>
            <person name="Lewis M."/>
            <person name="Weaver B."/>
            <person name="Weidman J.F."/>
            <person name="Khouri H."/>
            <person name="Utterback T.R."/>
            <person name="Feldblyum T.V."/>
            <person name="Fraser C.M."/>
        </authorList>
    </citation>
    <scope>NUCLEOTIDE SEQUENCE [LARGE SCALE GENOMIC DNA]</scope>
    <source>
        <strain evidence="1">34H</strain>
    </source>
</reference>
<dbReference type="EMBL" id="CP000083">
    <property type="protein sequence ID" value="AAZ28165.1"/>
    <property type="molecule type" value="Genomic_DNA"/>
</dbReference>
<accession>Q484H4</accession>
<protein>
    <submittedName>
        <fullName evidence="1">Uncharacterized protein</fullName>
    </submittedName>
</protein>
<dbReference type="KEGG" id="cps:CPS_1810"/>
<gene>
    <name evidence="1" type="ordered locus">CPS_1810</name>
</gene>
<evidence type="ECO:0000313" key="2">
    <source>
        <dbReference type="Proteomes" id="UP000000547"/>
    </source>
</evidence>
<dbReference type="Proteomes" id="UP000000547">
    <property type="component" value="Chromosome"/>
</dbReference>
<organism evidence="1 2">
    <name type="scientific">Colwellia psychrerythraea (strain 34H / ATCC BAA-681)</name>
    <name type="common">Vibrio psychroerythus</name>
    <dbReference type="NCBI Taxonomy" id="167879"/>
    <lineage>
        <taxon>Bacteria</taxon>
        <taxon>Pseudomonadati</taxon>
        <taxon>Pseudomonadota</taxon>
        <taxon>Gammaproteobacteria</taxon>
        <taxon>Alteromonadales</taxon>
        <taxon>Colwelliaceae</taxon>
        <taxon>Colwellia</taxon>
    </lineage>
</organism>
<evidence type="ECO:0000313" key="1">
    <source>
        <dbReference type="EMBL" id="AAZ28165.1"/>
    </source>
</evidence>
<dbReference type="AlphaFoldDB" id="Q484H4"/>
<proteinExistence type="predicted"/>
<dbReference type="HOGENOM" id="CLU_3307975_0_0_6"/>